<sequence>MSPAPRVGGGRPRIFPPLPPRTDPDAFASSWWGNAWIDALEGSALDPARLARGRAYAREGHVDTITVESGRIIAYVHGSRPRPYRAELRMRTFTPDDWDRFLDAATADPAHLTSFLTRDMPQALAATADRTGVPLLPGRGDLIPSCTCPDRGHPCKHAAALTYQTARILDADPFVLLLVRGGEETRVLEELTRRNARAAASEATGGPAAGSSATRSAAPPAPPTAPEGAARGGGEPVRMRAPEGAVRGGGESARARALEGVVRGGGEEPVRTRAPEGAVRDAGESARTPAPEGPAGGGADSGTTVGGDREVAALFGTAADEGPESTALPGTPADGEPEAPALPGTTATAEPDAPPLPGTPAREALATDYRPPLPPPLPVPPHPGEPPLLPALPGAPDPTALEFLATDAAQRAHAYLMWGAPALAAPDPWHDAVRLAASHPGLTGRRTFSRQFAALADSVGRTPTDLSRAAAAWRQGAEDGLAVLESPWDPPAGPFDRARGALAAADLPRMTIHHNHLTDPTGTHQLRYGQDGRWYPYRGETHAGCTDWWPEGPADEDPVGAYTSLLGA</sequence>
<evidence type="ECO:0000313" key="4">
    <source>
        <dbReference type="EMBL" id="GGO50287.1"/>
    </source>
</evidence>
<dbReference type="RefSeq" id="WP_229697211.1">
    <property type="nucleotide sequence ID" value="NZ_BMNG01000011.1"/>
</dbReference>
<dbReference type="PANTHER" id="PTHR38133">
    <property type="entry name" value="SLR1429 PROTEIN"/>
    <property type="match status" value="1"/>
</dbReference>
<evidence type="ECO:0000259" key="3">
    <source>
        <dbReference type="PROSITE" id="PS50966"/>
    </source>
</evidence>
<feature type="compositionally biased region" description="Basic and acidic residues" evidence="2">
    <location>
        <begin position="265"/>
        <end position="284"/>
    </location>
</feature>
<feature type="compositionally biased region" description="Pro residues" evidence="2">
    <location>
        <begin position="371"/>
        <end position="393"/>
    </location>
</feature>
<keyword evidence="1" id="KW-0479">Metal-binding</keyword>
<keyword evidence="1" id="KW-0863">Zinc-finger</keyword>
<proteinExistence type="predicted"/>
<accession>A0ABQ2MDU1</accession>
<keyword evidence="5" id="KW-1185">Reference proteome</keyword>
<dbReference type="PROSITE" id="PS50966">
    <property type="entry name" value="ZF_SWIM"/>
    <property type="match status" value="1"/>
</dbReference>
<keyword evidence="1" id="KW-0862">Zinc</keyword>
<feature type="compositionally biased region" description="Low complexity" evidence="2">
    <location>
        <begin position="198"/>
        <end position="218"/>
    </location>
</feature>
<dbReference type="EMBL" id="BMNG01000011">
    <property type="protein sequence ID" value="GGO50287.1"/>
    <property type="molecule type" value="Genomic_DNA"/>
</dbReference>
<dbReference type="InterPro" id="IPR007527">
    <property type="entry name" value="Znf_SWIM"/>
</dbReference>
<dbReference type="Proteomes" id="UP000656881">
    <property type="component" value="Unassembled WGS sequence"/>
</dbReference>
<evidence type="ECO:0000313" key="5">
    <source>
        <dbReference type="Proteomes" id="UP000656881"/>
    </source>
</evidence>
<feature type="region of interest" description="Disordered" evidence="2">
    <location>
        <begin position="198"/>
        <end position="393"/>
    </location>
</feature>
<organism evidence="4 5">
    <name type="scientific">Streptomyces lasiicapitis</name>
    <dbReference type="NCBI Taxonomy" id="1923961"/>
    <lineage>
        <taxon>Bacteria</taxon>
        <taxon>Bacillati</taxon>
        <taxon>Actinomycetota</taxon>
        <taxon>Actinomycetes</taxon>
        <taxon>Kitasatosporales</taxon>
        <taxon>Streptomycetaceae</taxon>
        <taxon>Streptomyces</taxon>
    </lineage>
</organism>
<evidence type="ECO:0000256" key="1">
    <source>
        <dbReference type="PROSITE-ProRule" id="PRU00325"/>
    </source>
</evidence>
<gene>
    <name evidence="4" type="ORF">GCM10012286_50340</name>
</gene>
<name>A0ABQ2MDU1_9ACTN</name>
<evidence type="ECO:0000256" key="2">
    <source>
        <dbReference type="SAM" id="MobiDB-lite"/>
    </source>
</evidence>
<reference evidence="5" key="1">
    <citation type="journal article" date="2019" name="Int. J. Syst. Evol. Microbiol.">
        <title>The Global Catalogue of Microorganisms (GCM) 10K type strain sequencing project: providing services to taxonomists for standard genome sequencing and annotation.</title>
        <authorList>
            <consortium name="The Broad Institute Genomics Platform"/>
            <consortium name="The Broad Institute Genome Sequencing Center for Infectious Disease"/>
            <person name="Wu L."/>
            <person name="Ma J."/>
        </authorList>
    </citation>
    <scope>NUCLEOTIDE SEQUENCE [LARGE SCALE GENOMIC DNA]</scope>
    <source>
        <strain evidence="5">CGMCC 4.7349</strain>
    </source>
</reference>
<feature type="region of interest" description="Disordered" evidence="2">
    <location>
        <begin position="1"/>
        <end position="20"/>
    </location>
</feature>
<dbReference type="Pfam" id="PF04434">
    <property type="entry name" value="SWIM"/>
    <property type="match status" value="1"/>
</dbReference>
<comment type="caution">
    <text evidence="4">The sequence shown here is derived from an EMBL/GenBank/DDBJ whole genome shotgun (WGS) entry which is preliminary data.</text>
</comment>
<feature type="domain" description="SWIM-type" evidence="3">
    <location>
        <begin position="131"/>
        <end position="166"/>
    </location>
</feature>
<protein>
    <recommendedName>
        <fullName evidence="3">SWIM-type domain-containing protein</fullName>
    </recommendedName>
</protein>
<dbReference type="PANTHER" id="PTHR38133:SF1">
    <property type="entry name" value="SLR1429 PROTEIN"/>
    <property type="match status" value="1"/>
</dbReference>